<gene>
    <name evidence="1" type="ORF">CFC21_062496</name>
</gene>
<accession>A0A9R1GW91</accession>
<reference evidence="1" key="1">
    <citation type="journal article" date="2017" name="Gigascience">
        <title>The first near-complete assembly of the hexaploid bread wheat genome, Triticum aestivum.</title>
        <authorList>
            <person name="Zimin A.V."/>
            <person name="Puiu D."/>
            <person name="Hall R."/>
            <person name="Kingan S."/>
            <person name="Clavijo B.J."/>
            <person name="Salzberg S.L."/>
        </authorList>
    </citation>
    <scope>NUCLEOTIDE SEQUENCE</scope>
    <source>
        <tissue evidence="1">Leaf</tissue>
    </source>
</reference>
<sequence>MVTANLQRSLAVPPSIR</sequence>
<organism evidence="1">
    <name type="scientific">Triticum aestivum</name>
    <name type="common">Wheat</name>
    <dbReference type="NCBI Taxonomy" id="4565"/>
    <lineage>
        <taxon>Eukaryota</taxon>
        <taxon>Viridiplantae</taxon>
        <taxon>Streptophyta</taxon>
        <taxon>Embryophyta</taxon>
        <taxon>Tracheophyta</taxon>
        <taxon>Spermatophyta</taxon>
        <taxon>Magnoliopsida</taxon>
        <taxon>Liliopsida</taxon>
        <taxon>Poales</taxon>
        <taxon>Poaceae</taxon>
        <taxon>BOP clade</taxon>
        <taxon>Pooideae</taxon>
        <taxon>Triticodae</taxon>
        <taxon>Triticeae</taxon>
        <taxon>Triticinae</taxon>
        <taxon>Triticum</taxon>
    </lineage>
</organism>
<feature type="non-terminal residue" evidence="1">
    <location>
        <position position="17"/>
    </location>
</feature>
<dbReference type="EMBL" id="CM022222">
    <property type="protein sequence ID" value="KAF7054903.1"/>
    <property type="molecule type" value="Genomic_DNA"/>
</dbReference>
<protein>
    <submittedName>
        <fullName evidence="1">Uncharacterized protein</fullName>
    </submittedName>
</protein>
<name>A0A9R1GW91_WHEAT</name>
<evidence type="ECO:0000313" key="1">
    <source>
        <dbReference type="EMBL" id="KAF7054903.1"/>
    </source>
</evidence>
<dbReference type="AlphaFoldDB" id="A0A9R1GW91"/>
<proteinExistence type="predicted"/>
<comment type="caution">
    <text evidence="1">The sequence shown here is derived from an EMBL/GenBank/DDBJ whole genome shotgun (WGS) entry which is preliminary data.</text>
</comment>
<reference evidence="1" key="2">
    <citation type="submission" date="2020-03" db="EMBL/GenBank/DDBJ databases">
        <title>The second near-complete assembly of the hexaploid bread wheat (Triticum aestivum) genome.</title>
        <authorList>
            <person name="Zimin A.V."/>
            <person name="Puiu D."/>
            <person name="Shumante A."/>
            <person name="Alonge M."/>
            <person name="Salzberg S.L."/>
        </authorList>
    </citation>
    <scope>NUCLEOTIDE SEQUENCE</scope>
    <source>
        <tissue evidence="1">Leaf</tissue>
    </source>
</reference>
<dbReference type="Proteomes" id="UP000815260">
    <property type="component" value="Chromosome 4D"/>
</dbReference>